<dbReference type="RefSeq" id="WP_189497581.1">
    <property type="nucleotide sequence ID" value="NZ_BMZH01000006.1"/>
</dbReference>
<keyword evidence="6" id="KW-0227">DNA damage</keyword>
<evidence type="ECO:0000256" key="5">
    <source>
        <dbReference type="ARBA" id="ARBA00022723"/>
    </source>
</evidence>
<dbReference type="EMBL" id="BMZH01000006">
    <property type="protein sequence ID" value="GHA95199.1"/>
    <property type="molecule type" value="Genomic_DNA"/>
</dbReference>
<dbReference type="Pfam" id="PF00293">
    <property type="entry name" value="NUDIX"/>
    <property type="match status" value="1"/>
</dbReference>
<comment type="cofactor">
    <cofactor evidence="1">
        <name>Mg(2+)</name>
        <dbReference type="ChEBI" id="CHEBI:18420"/>
    </cofactor>
</comment>
<sequence>MIPVPSEKFKGPVVWVAACALIDADGRVLITQRPAGKDHAGLWEFPGGKIELGERPEETIVRELYEELSVEPCLDCLEPLTFASHAYETFQLVMPTYVCRQWDGFVRPNEGQATKWIWAEDILKLPLVPADKPLAEQLAARLPKGRRFLR</sequence>
<dbReference type="GO" id="GO:0006281">
    <property type="term" value="P:DNA repair"/>
    <property type="evidence" value="ECO:0007669"/>
    <property type="project" value="UniProtKB-KW"/>
</dbReference>
<gene>
    <name evidence="18" type="ORF">GCM10009069_17750</name>
</gene>
<dbReference type="EC" id="3.6.1.55" evidence="12"/>
<evidence type="ECO:0000256" key="16">
    <source>
        <dbReference type="ARBA" id="ARBA00042798"/>
    </source>
</evidence>
<evidence type="ECO:0000256" key="12">
    <source>
        <dbReference type="ARBA" id="ARBA00038905"/>
    </source>
</evidence>
<name>A0A8J3CQK3_9PROT</name>
<keyword evidence="4" id="KW-0235">DNA replication</keyword>
<dbReference type="PRINTS" id="PR00502">
    <property type="entry name" value="NUDIXFAMILY"/>
</dbReference>
<proteinExistence type="inferred from homology"/>
<dbReference type="InterPro" id="IPR015797">
    <property type="entry name" value="NUDIX_hydrolase-like_dom_sf"/>
</dbReference>
<evidence type="ECO:0000256" key="6">
    <source>
        <dbReference type="ARBA" id="ARBA00022763"/>
    </source>
</evidence>
<dbReference type="GO" id="GO:0035539">
    <property type="term" value="F:8-oxo-7,8-dihydrodeoxyguanosine triphosphate pyrophosphatase activity"/>
    <property type="evidence" value="ECO:0007669"/>
    <property type="project" value="UniProtKB-EC"/>
</dbReference>
<protein>
    <recommendedName>
        <fullName evidence="13">8-oxo-dGTP diphosphatase</fullName>
        <ecNumber evidence="12">3.6.1.55</ecNumber>
    </recommendedName>
    <alternativeName>
        <fullName evidence="16">7,8-dihydro-8-oxoguanine-triphosphatase</fullName>
    </alternativeName>
    <alternativeName>
        <fullName evidence="15">Mutator protein MutT</fullName>
    </alternativeName>
    <alternativeName>
        <fullName evidence="14">dGTP pyrophosphohydrolase</fullName>
    </alternativeName>
</protein>
<dbReference type="GO" id="GO:0044715">
    <property type="term" value="F:8-oxo-dGDP phosphatase activity"/>
    <property type="evidence" value="ECO:0007669"/>
    <property type="project" value="TreeGrafter"/>
</dbReference>
<dbReference type="InterPro" id="IPR020476">
    <property type="entry name" value="Nudix_hydrolase"/>
</dbReference>
<evidence type="ECO:0000313" key="19">
    <source>
        <dbReference type="Proteomes" id="UP000634004"/>
    </source>
</evidence>
<evidence type="ECO:0000256" key="2">
    <source>
        <dbReference type="ARBA" id="ARBA00005582"/>
    </source>
</evidence>
<evidence type="ECO:0000256" key="1">
    <source>
        <dbReference type="ARBA" id="ARBA00001946"/>
    </source>
</evidence>
<evidence type="ECO:0000256" key="11">
    <source>
        <dbReference type="ARBA" id="ARBA00036904"/>
    </source>
</evidence>
<evidence type="ECO:0000256" key="4">
    <source>
        <dbReference type="ARBA" id="ARBA00022705"/>
    </source>
</evidence>
<dbReference type="PROSITE" id="PS51462">
    <property type="entry name" value="NUDIX"/>
    <property type="match status" value="1"/>
</dbReference>
<evidence type="ECO:0000259" key="17">
    <source>
        <dbReference type="PROSITE" id="PS51462"/>
    </source>
</evidence>
<dbReference type="PANTHER" id="PTHR47707">
    <property type="entry name" value="8-OXO-DGTP DIPHOSPHATASE"/>
    <property type="match status" value="1"/>
</dbReference>
<evidence type="ECO:0000313" key="18">
    <source>
        <dbReference type="EMBL" id="GHA95199.1"/>
    </source>
</evidence>
<keyword evidence="8" id="KW-0460">Magnesium</keyword>
<dbReference type="CDD" id="cd03425">
    <property type="entry name" value="NUDIX_MutT_NudA_like"/>
    <property type="match status" value="1"/>
</dbReference>
<dbReference type="SUPFAM" id="SSF55811">
    <property type="entry name" value="Nudix"/>
    <property type="match status" value="1"/>
</dbReference>
<comment type="similarity">
    <text evidence="2">Belongs to the Nudix hydrolase family.</text>
</comment>
<feature type="domain" description="Nudix hydrolase" evidence="17">
    <location>
        <begin position="12"/>
        <end position="140"/>
    </location>
</feature>
<keyword evidence="19" id="KW-1185">Reference proteome</keyword>
<evidence type="ECO:0000256" key="13">
    <source>
        <dbReference type="ARBA" id="ARBA00040794"/>
    </source>
</evidence>
<comment type="catalytic activity">
    <reaction evidence="10">
        <text>8-oxo-dGTP + H2O = 8-oxo-dGMP + diphosphate + H(+)</text>
        <dbReference type="Rhea" id="RHEA:31575"/>
        <dbReference type="ChEBI" id="CHEBI:15377"/>
        <dbReference type="ChEBI" id="CHEBI:15378"/>
        <dbReference type="ChEBI" id="CHEBI:33019"/>
        <dbReference type="ChEBI" id="CHEBI:63224"/>
        <dbReference type="ChEBI" id="CHEBI:77896"/>
        <dbReference type="EC" id="3.6.1.55"/>
    </reaction>
</comment>
<evidence type="ECO:0000256" key="7">
    <source>
        <dbReference type="ARBA" id="ARBA00022801"/>
    </source>
</evidence>
<dbReference type="AlphaFoldDB" id="A0A8J3CQK3"/>
<comment type="catalytic activity">
    <reaction evidence="11">
        <text>8-oxo-GTP + H2O = 8-oxo-GMP + diphosphate + H(+)</text>
        <dbReference type="Rhea" id="RHEA:67616"/>
        <dbReference type="ChEBI" id="CHEBI:15377"/>
        <dbReference type="ChEBI" id="CHEBI:15378"/>
        <dbReference type="ChEBI" id="CHEBI:33019"/>
        <dbReference type="ChEBI" id="CHEBI:143553"/>
        <dbReference type="ChEBI" id="CHEBI:145694"/>
    </reaction>
</comment>
<evidence type="ECO:0000256" key="9">
    <source>
        <dbReference type="ARBA" id="ARBA00023204"/>
    </source>
</evidence>
<dbReference type="PANTHER" id="PTHR47707:SF1">
    <property type="entry name" value="NUDIX HYDROLASE FAMILY PROTEIN"/>
    <property type="match status" value="1"/>
</dbReference>
<evidence type="ECO:0000256" key="10">
    <source>
        <dbReference type="ARBA" id="ARBA00035861"/>
    </source>
</evidence>
<keyword evidence="7" id="KW-0378">Hydrolase</keyword>
<dbReference type="InterPro" id="IPR000086">
    <property type="entry name" value="NUDIX_hydrolase_dom"/>
</dbReference>
<evidence type="ECO:0000256" key="8">
    <source>
        <dbReference type="ARBA" id="ARBA00022842"/>
    </source>
</evidence>
<dbReference type="GO" id="GO:0006260">
    <property type="term" value="P:DNA replication"/>
    <property type="evidence" value="ECO:0007669"/>
    <property type="project" value="UniProtKB-KW"/>
</dbReference>
<reference evidence="18" key="1">
    <citation type="journal article" date="2014" name="Int. J. Syst. Evol. Microbiol.">
        <title>Complete genome sequence of Corynebacterium casei LMG S-19264T (=DSM 44701T), isolated from a smear-ripened cheese.</title>
        <authorList>
            <consortium name="US DOE Joint Genome Institute (JGI-PGF)"/>
            <person name="Walter F."/>
            <person name="Albersmeier A."/>
            <person name="Kalinowski J."/>
            <person name="Ruckert C."/>
        </authorList>
    </citation>
    <scope>NUCLEOTIDE SEQUENCE</scope>
    <source>
        <strain evidence="18">KCTC 32513</strain>
    </source>
</reference>
<evidence type="ECO:0000256" key="15">
    <source>
        <dbReference type="ARBA" id="ARBA00041979"/>
    </source>
</evidence>
<dbReference type="InterPro" id="IPR047127">
    <property type="entry name" value="MutT-like"/>
</dbReference>
<keyword evidence="5" id="KW-0479">Metal-binding</keyword>
<organism evidence="18 19">
    <name type="scientific">Algimonas arctica</name>
    <dbReference type="NCBI Taxonomy" id="1479486"/>
    <lineage>
        <taxon>Bacteria</taxon>
        <taxon>Pseudomonadati</taxon>
        <taxon>Pseudomonadota</taxon>
        <taxon>Alphaproteobacteria</taxon>
        <taxon>Maricaulales</taxon>
        <taxon>Robiginitomaculaceae</taxon>
        <taxon>Algimonas</taxon>
    </lineage>
</organism>
<reference evidence="18" key="2">
    <citation type="submission" date="2020-09" db="EMBL/GenBank/DDBJ databases">
        <authorList>
            <person name="Sun Q."/>
            <person name="Kim S."/>
        </authorList>
    </citation>
    <scope>NUCLEOTIDE SEQUENCE</scope>
    <source>
        <strain evidence="18">KCTC 32513</strain>
    </source>
</reference>
<dbReference type="GO" id="GO:0008413">
    <property type="term" value="F:8-oxo-7,8-dihydroguanosine triphosphate pyrophosphatase activity"/>
    <property type="evidence" value="ECO:0007669"/>
    <property type="project" value="TreeGrafter"/>
</dbReference>
<evidence type="ECO:0000256" key="14">
    <source>
        <dbReference type="ARBA" id="ARBA00041592"/>
    </source>
</evidence>
<keyword evidence="9" id="KW-0234">DNA repair</keyword>
<dbReference type="GO" id="GO:0046872">
    <property type="term" value="F:metal ion binding"/>
    <property type="evidence" value="ECO:0007669"/>
    <property type="project" value="UniProtKB-KW"/>
</dbReference>
<keyword evidence="3" id="KW-0515">Mutator protein</keyword>
<comment type="caution">
    <text evidence="18">The sequence shown here is derived from an EMBL/GenBank/DDBJ whole genome shotgun (WGS) entry which is preliminary data.</text>
</comment>
<dbReference type="Proteomes" id="UP000634004">
    <property type="component" value="Unassembled WGS sequence"/>
</dbReference>
<evidence type="ECO:0000256" key="3">
    <source>
        <dbReference type="ARBA" id="ARBA00022457"/>
    </source>
</evidence>
<dbReference type="Gene3D" id="3.90.79.10">
    <property type="entry name" value="Nucleoside Triphosphate Pyrophosphohydrolase"/>
    <property type="match status" value="1"/>
</dbReference>
<dbReference type="GO" id="GO:0044716">
    <property type="term" value="F:8-oxo-GDP phosphatase activity"/>
    <property type="evidence" value="ECO:0007669"/>
    <property type="project" value="TreeGrafter"/>
</dbReference>
<accession>A0A8J3CQK3</accession>